<protein>
    <submittedName>
        <fullName evidence="1">Uncharacterized protein</fullName>
    </submittedName>
</protein>
<gene>
    <name evidence="1" type="ORF">CC84DRAFT_1164207</name>
</gene>
<evidence type="ECO:0000313" key="2">
    <source>
        <dbReference type="Proteomes" id="UP000077069"/>
    </source>
</evidence>
<proteinExistence type="predicted"/>
<dbReference type="EMBL" id="KV441552">
    <property type="protein sequence ID" value="OAG05747.1"/>
    <property type="molecule type" value="Genomic_DNA"/>
</dbReference>
<organism evidence="1 2">
    <name type="scientific">Paraphaeosphaeria sporulosa</name>
    <dbReference type="NCBI Taxonomy" id="1460663"/>
    <lineage>
        <taxon>Eukaryota</taxon>
        <taxon>Fungi</taxon>
        <taxon>Dikarya</taxon>
        <taxon>Ascomycota</taxon>
        <taxon>Pezizomycotina</taxon>
        <taxon>Dothideomycetes</taxon>
        <taxon>Pleosporomycetidae</taxon>
        <taxon>Pleosporales</taxon>
        <taxon>Massarineae</taxon>
        <taxon>Didymosphaeriaceae</taxon>
        <taxon>Paraphaeosphaeria</taxon>
    </lineage>
</organism>
<dbReference type="InParanoid" id="A0A177CGC1"/>
<dbReference type="Proteomes" id="UP000077069">
    <property type="component" value="Unassembled WGS sequence"/>
</dbReference>
<dbReference type="AlphaFoldDB" id="A0A177CGC1"/>
<accession>A0A177CGC1</accession>
<name>A0A177CGC1_9PLEO</name>
<keyword evidence="2" id="KW-1185">Reference proteome</keyword>
<evidence type="ECO:0000313" key="1">
    <source>
        <dbReference type="EMBL" id="OAG05747.1"/>
    </source>
</evidence>
<dbReference type="GeneID" id="28761929"/>
<dbReference type="RefSeq" id="XP_018036112.1">
    <property type="nucleotide sequence ID" value="XM_018178443.1"/>
</dbReference>
<reference evidence="1 2" key="1">
    <citation type="submission" date="2016-05" db="EMBL/GenBank/DDBJ databases">
        <title>Comparative analysis of secretome profiles of manganese(II)-oxidizing ascomycete fungi.</title>
        <authorList>
            <consortium name="DOE Joint Genome Institute"/>
            <person name="Zeiner C.A."/>
            <person name="Purvine S.O."/>
            <person name="Zink E.M."/>
            <person name="Wu S."/>
            <person name="Pasa-Tolic L."/>
            <person name="Chaput D.L."/>
            <person name="Haridas S."/>
            <person name="Grigoriev I.V."/>
            <person name="Santelli C.M."/>
            <person name="Hansel C.M."/>
        </authorList>
    </citation>
    <scope>NUCLEOTIDE SEQUENCE [LARGE SCALE GENOMIC DNA]</scope>
    <source>
        <strain evidence="1 2">AP3s5-JAC2a</strain>
    </source>
</reference>
<sequence length="92" mass="10602">MAQQMWRSTTRRTQLVSSRLATPAALRPRTNGELRWIAEENNKLIILQSRGASTRVRCKRCFAWVPSHQCSHEVLSFVIIGLMQHGSARRTR</sequence>